<dbReference type="GO" id="GO:0030010">
    <property type="term" value="P:establishment of cell polarity"/>
    <property type="evidence" value="ECO:0007669"/>
    <property type="project" value="EnsemblFungi"/>
</dbReference>
<dbReference type="AlphaFoldDB" id="H2B1Q4"/>
<dbReference type="GO" id="GO:0005034">
    <property type="term" value="F:osmosensor activity"/>
    <property type="evidence" value="ECO:0007669"/>
    <property type="project" value="EnsemblFungi"/>
</dbReference>
<evidence type="ECO:0000256" key="6">
    <source>
        <dbReference type="ARBA" id="ARBA00022475"/>
    </source>
</evidence>
<dbReference type="GO" id="GO:0001402">
    <property type="term" value="P:signal transduction involved in filamentous growth"/>
    <property type="evidence" value="ECO:0007669"/>
    <property type="project" value="EnsemblFungi"/>
</dbReference>
<keyword evidence="10 15" id="KW-0472">Membrane</keyword>
<feature type="region of interest" description="Disordered" evidence="14">
    <location>
        <begin position="178"/>
        <end position="200"/>
    </location>
</feature>
<comment type="subcellular location">
    <subcellularLocation>
        <location evidence="1">Cell membrane</location>
        <topology evidence="1">Multi-pass membrane protein</topology>
    </subcellularLocation>
</comment>
<evidence type="ECO:0000256" key="7">
    <source>
        <dbReference type="ARBA" id="ARBA00022692"/>
    </source>
</evidence>
<dbReference type="PANTHER" id="PTHR15735:SF20">
    <property type="entry name" value="HIGH OSMOLARITY SIGNALING PROTEIN SHO1"/>
    <property type="match status" value="1"/>
</dbReference>
<dbReference type="InterPro" id="IPR035522">
    <property type="entry name" value="Sho1_SH3"/>
</dbReference>
<feature type="transmembrane region" description="Helical" evidence="15">
    <location>
        <begin position="32"/>
        <end position="54"/>
    </location>
</feature>
<evidence type="ECO:0000256" key="2">
    <source>
        <dbReference type="ARBA" id="ARBA00009739"/>
    </source>
</evidence>
<evidence type="ECO:0000256" key="13">
    <source>
        <dbReference type="PROSITE-ProRule" id="PRU00192"/>
    </source>
</evidence>
<evidence type="ECO:0000256" key="15">
    <source>
        <dbReference type="SAM" id="Phobius"/>
    </source>
</evidence>
<evidence type="ECO:0000256" key="14">
    <source>
        <dbReference type="SAM" id="MobiDB-lite"/>
    </source>
</evidence>
<evidence type="ECO:0000256" key="12">
    <source>
        <dbReference type="ARBA" id="ARBA00030785"/>
    </source>
</evidence>
<dbReference type="InParanoid" id="H2B1Q4"/>
<dbReference type="eggNOG" id="ENOG502QW7A">
    <property type="taxonomic scope" value="Eukaryota"/>
</dbReference>
<keyword evidence="6" id="KW-1003">Cell membrane</keyword>
<dbReference type="GO" id="GO:0044697">
    <property type="term" value="C:HICS complex"/>
    <property type="evidence" value="ECO:0007669"/>
    <property type="project" value="EnsemblFungi"/>
</dbReference>
<evidence type="ECO:0000313" key="17">
    <source>
        <dbReference type="EMBL" id="CCF60554.1"/>
    </source>
</evidence>
<dbReference type="CDD" id="cd11855">
    <property type="entry name" value="SH3_Sho1p"/>
    <property type="match status" value="1"/>
</dbReference>
<feature type="transmembrane region" description="Helical" evidence="15">
    <location>
        <begin position="122"/>
        <end position="142"/>
    </location>
</feature>
<evidence type="ECO:0000256" key="10">
    <source>
        <dbReference type="ARBA" id="ARBA00023136"/>
    </source>
</evidence>
<dbReference type="GeneID" id="13886743"/>
<dbReference type="GO" id="GO:0005886">
    <property type="term" value="C:plasma membrane"/>
    <property type="evidence" value="ECO:0007669"/>
    <property type="project" value="UniProtKB-SubCell"/>
</dbReference>
<dbReference type="STRING" id="1071382.H2B1Q4"/>
<organism evidence="17 18">
    <name type="scientific">Kazachstania africana (strain ATCC 22294 / BCRC 22015 / CBS 2517 / CECT 1963 / NBRC 1671 / NRRL Y-8276)</name>
    <name type="common">Yeast</name>
    <name type="synonym">Kluyveromyces africanus</name>
    <dbReference type="NCBI Taxonomy" id="1071382"/>
    <lineage>
        <taxon>Eukaryota</taxon>
        <taxon>Fungi</taxon>
        <taxon>Dikarya</taxon>
        <taxon>Ascomycota</taxon>
        <taxon>Saccharomycotina</taxon>
        <taxon>Saccharomycetes</taxon>
        <taxon>Saccharomycetales</taxon>
        <taxon>Saccharomycetaceae</taxon>
        <taxon>Kazachstania</taxon>
    </lineage>
</organism>
<dbReference type="Proteomes" id="UP000005220">
    <property type="component" value="Chromosome 11"/>
</dbReference>
<dbReference type="OrthoDB" id="5983572at2759"/>
<dbReference type="GO" id="GO:0007232">
    <property type="term" value="P:osmosensory signaling pathway via Sho1 osmosensor"/>
    <property type="evidence" value="ECO:0007669"/>
    <property type="project" value="EnsemblFungi"/>
</dbReference>
<dbReference type="GO" id="GO:0005078">
    <property type="term" value="F:MAP-kinase scaffold activity"/>
    <property type="evidence" value="ECO:0007669"/>
    <property type="project" value="EnsemblFungi"/>
</dbReference>
<evidence type="ECO:0000256" key="8">
    <source>
        <dbReference type="ARBA" id="ARBA00022989"/>
    </source>
</evidence>
<name>H2B1Q4_KAZAF</name>
<dbReference type="Gene3D" id="2.30.30.40">
    <property type="entry name" value="SH3 Domains"/>
    <property type="match status" value="1"/>
</dbReference>
<dbReference type="KEGG" id="kaf:KAFR_0K02000"/>
<gene>
    <name evidence="17" type="primary">KAFR0K02000</name>
    <name evidence="17" type="ORF">KAFR_0K02000</name>
</gene>
<feature type="transmembrane region" description="Helical" evidence="15">
    <location>
        <begin position="66"/>
        <end position="88"/>
    </location>
</feature>
<evidence type="ECO:0000256" key="4">
    <source>
        <dbReference type="ARBA" id="ARBA00017350"/>
    </source>
</evidence>
<dbReference type="GO" id="GO:0043332">
    <property type="term" value="C:mating projection tip"/>
    <property type="evidence" value="ECO:0007669"/>
    <property type="project" value="EnsemblFungi"/>
</dbReference>
<comment type="similarity">
    <text evidence="2">Belongs to the SHO1 family.</text>
</comment>
<reference evidence="17 18" key="1">
    <citation type="journal article" date="2011" name="Proc. Natl. Acad. Sci. U.S.A.">
        <title>Evolutionary erosion of yeast sex chromosomes by mating-type switching accidents.</title>
        <authorList>
            <person name="Gordon J.L."/>
            <person name="Armisen D."/>
            <person name="Proux-Wera E."/>
            <person name="Oheigeartaigh S.S."/>
            <person name="Byrne K.P."/>
            <person name="Wolfe K.H."/>
        </authorList>
    </citation>
    <scope>NUCLEOTIDE SEQUENCE [LARGE SCALE GENOMIC DNA]</scope>
    <source>
        <strain evidence="18">ATCC 22294 / BCRC 22015 / CBS 2517 / CECT 1963 / NBRC 1671 / NRRL Y-8276</strain>
    </source>
</reference>
<feature type="transmembrane region" description="Helical" evidence="15">
    <location>
        <begin position="94"/>
        <end position="115"/>
    </location>
</feature>
<keyword evidence="8 15" id="KW-1133">Transmembrane helix</keyword>
<sequence>MVFLSGSQARAHRSRNRIDHTFSLGNLFGDPFAIASILAATISWIIALSGSIAAASSNESFPRFTWWGIAYQFLLLCLMVVFYCYDVISYYKSFLTAAMGVALVYNTNSATNLIYSDGSKKAAASAGVILLSIINIIWMFYYGGDNASPTNKWIDSYSLHGMKPSPYEITLLRARRRSSKIPQRRNNRDVPNSNAYTDVSPQNYVSSTALADFENTEPSYAVNNNAPFTEIPQSTNEDTFLSMPSNGNTESTMGDTLGLYSDIADDNFAYVAKALYSYQADESDQYEISFEQGEILRVSDIEGRWWKAKRENGETGIIPSNYVQLINSETNI</sequence>
<keyword evidence="5 13" id="KW-0728">SH3 domain</keyword>
<dbReference type="GO" id="GO:0030833">
    <property type="term" value="P:regulation of actin filament polymerization"/>
    <property type="evidence" value="ECO:0007669"/>
    <property type="project" value="TreeGrafter"/>
</dbReference>
<dbReference type="EMBL" id="HE650831">
    <property type="protein sequence ID" value="CCF60554.1"/>
    <property type="molecule type" value="Genomic_DNA"/>
</dbReference>
<dbReference type="HOGENOM" id="CLU_043316_0_0_1"/>
<evidence type="ECO:0000313" key="18">
    <source>
        <dbReference type="Proteomes" id="UP000005220"/>
    </source>
</evidence>
<protein>
    <recommendedName>
        <fullName evidence="4">High osmolarity signaling protein SHO1</fullName>
    </recommendedName>
    <alternativeName>
        <fullName evidence="3">High osmolarity signaling protein sho1</fullName>
    </alternativeName>
    <alternativeName>
        <fullName evidence="11 12">Osmosensor SHO1</fullName>
    </alternativeName>
</protein>
<dbReference type="SMART" id="SM00326">
    <property type="entry name" value="SH3"/>
    <property type="match status" value="1"/>
</dbReference>
<keyword evidence="9" id="KW-0346">Stress response</keyword>
<feature type="domain" description="SH3" evidence="16">
    <location>
        <begin position="267"/>
        <end position="328"/>
    </location>
</feature>
<accession>H2B1Q4</accession>
<dbReference type="PRINTS" id="PR00452">
    <property type="entry name" value="SH3DOMAIN"/>
</dbReference>
<dbReference type="PANTHER" id="PTHR15735">
    <property type="entry name" value="FCH AND DOUBLE SH3 DOMAINS PROTEIN"/>
    <property type="match status" value="1"/>
</dbReference>
<dbReference type="InterPro" id="IPR036028">
    <property type="entry name" value="SH3-like_dom_sf"/>
</dbReference>
<evidence type="ECO:0000256" key="5">
    <source>
        <dbReference type="ARBA" id="ARBA00022443"/>
    </source>
</evidence>
<dbReference type="SUPFAM" id="SSF50044">
    <property type="entry name" value="SH3-domain"/>
    <property type="match status" value="1"/>
</dbReference>
<dbReference type="FunFam" id="2.30.30.40:FF:000213">
    <property type="entry name" value="High osmolarity signaling protein SHO1"/>
    <property type="match status" value="1"/>
</dbReference>
<proteinExistence type="inferred from homology"/>
<feature type="compositionally biased region" description="Polar residues" evidence="14">
    <location>
        <begin position="189"/>
        <end position="200"/>
    </location>
</feature>
<dbReference type="PROSITE" id="PS50002">
    <property type="entry name" value="SH3"/>
    <property type="match status" value="1"/>
</dbReference>
<evidence type="ECO:0000256" key="9">
    <source>
        <dbReference type="ARBA" id="ARBA00023016"/>
    </source>
</evidence>
<keyword evidence="7 15" id="KW-0812">Transmembrane</keyword>
<dbReference type="GO" id="GO:0005935">
    <property type="term" value="C:cellular bud neck"/>
    <property type="evidence" value="ECO:0007669"/>
    <property type="project" value="EnsemblFungi"/>
</dbReference>
<dbReference type="InterPro" id="IPR001452">
    <property type="entry name" value="SH3_domain"/>
</dbReference>
<keyword evidence="18" id="KW-1185">Reference proteome</keyword>
<evidence type="ECO:0000259" key="16">
    <source>
        <dbReference type="PROSITE" id="PS50002"/>
    </source>
</evidence>
<evidence type="ECO:0000256" key="1">
    <source>
        <dbReference type="ARBA" id="ARBA00004651"/>
    </source>
</evidence>
<dbReference type="FunCoup" id="H2B1Q4">
    <property type="interactions" value="229"/>
</dbReference>
<dbReference type="Pfam" id="PF00018">
    <property type="entry name" value="SH3_1"/>
    <property type="match status" value="1"/>
</dbReference>
<dbReference type="RefSeq" id="XP_003959689.1">
    <property type="nucleotide sequence ID" value="XM_003959640.1"/>
</dbReference>
<evidence type="ECO:0000256" key="3">
    <source>
        <dbReference type="ARBA" id="ARBA00016255"/>
    </source>
</evidence>
<evidence type="ECO:0000256" key="11">
    <source>
        <dbReference type="ARBA" id="ARBA00029697"/>
    </source>
</evidence>